<organism evidence="2 3">
    <name type="scientific">Myodes glareolus</name>
    <name type="common">Bank vole</name>
    <name type="synonym">Clethrionomys glareolus</name>
    <dbReference type="NCBI Taxonomy" id="447135"/>
    <lineage>
        <taxon>Eukaryota</taxon>
        <taxon>Metazoa</taxon>
        <taxon>Chordata</taxon>
        <taxon>Craniata</taxon>
        <taxon>Vertebrata</taxon>
        <taxon>Euteleostomi</taxon>
        <taxon>Mammalia</taxon>
        <taxon>Eutheria</taxon>
        <taxon>Euarchontoglires</taxon>
        <taxon>Glires</taxon>
        <taxon>Rodentia</taxon>
        <taxon>Myomorpha</taxon>
        <taxon>Muroidea</taxon>
        <taxon>Cricetidae</taxon>
        <taxon>Arvicolinae</taxon>
        <taxon>Myodes</taxon>
    </lineage>
</organism>
<name>A0AAW0I4U2_MYOGA</name>
<dbReference type="AlphaFoldDB" id="A0AAW0I4U2"/>
<keyword evidence="3" id="KW-1185">Reference proteome</keyword>
<dbReference type="Gene3D" id="3.40.50.2300">
    <property type="match status" value="1"/>
</dbReference>
<gene>
    <name evidence="2" type="ORF">U0070_025621</name>
</gene>
<sequence>MVFTHSRCFWRMKQNKDKEEVLVTGCIFFLTTVQWPVEKDYFNLILNTHLPMHPRSFIQLIYAAVNSILSDHGQFPSLYQKAHKDASLTLKYFSFNASLEWLMVQTFDMVSSESSYVVYSAVYAVVYAVS</sequence>
<evidence type="ECO:0000313" key="2">
    <source>
        <dbReference type="EMBL" id="KAK7809212.1"/>
    </source>
</evidence>
<keyword evidence="1" id="KW-1133">Transmembrane helix</keyword>
<keyword evidence="1" id="KW-0472">Membrane</keyword>
<keyword evidence="1" id="KW-0812">Transmembrane</keyword>
<evidence type="ECO:0000256" key="1">
    <source>
        <dbReference type="SAM" id="Phobius"/>
    </source>
</evidence>
<evidence type="ECO:0000313" key="3">
    <source>
        <dbReference type="Proteomes" id="UP001488838"/>
    </source>
</evidence>
<protein>
    <submittedName>
        <fullName evidence="2">Uncharacterized protein</fullName>
    </submittedName>
</protein>
<comment type="caution">
    <text evidence="2">The sequence shown here is derived from an EMBL/GenBank/DDBJ whole genome shotgun (WGS) entry which is preliminary data.</text>
</comment>
<accession>A0AAW0I4U2</accession>
<proteinExistence type="predicted"/>
<reference evidence="2 3" key="1">
    <citation type="journal article" date="2023" name="bioRxiv">
        <title>Conserved and derived expression patterns and positive selection on dental genes reveal complex evolutionary context of ever-growing rodent molars.</title>
        <authorList>
            <person name="Calamari Z.T."/>
            <person name="Song A."/>
            <person name="Cohen E."/>
            <person name="Akter M."/>
            <person name="Roy R.D."/>
            <person name="Hallikas O."/>
            <person name="Christensen M.M."/>
            <person name="Li P."/>
            <person name="Marangoni P."/>
            <person name="Jernvall J."/>
            <person name="Klein O.D."/>
        </authorList>
    </citation>
    <scope>NUCLEOTIDE SEQUENCE [LARGE SCALE GENOMIC DNA]</scope>
    <source>
        <strain evidence="2">V071</strain>
    </source>
</reference>
<dbReference type="Proteomes" id="UP001488838">
    <property type="component" value="Unassembled WGS sequence"/>
</dbReference>
<feature type="transmembrane region" description="Helical" evidence="1">
    <location>
        <begin position="21"/>
        <end position="37"/>
    </location>
</feature>
<dbReference type="EMBL" id="JBBHLL010000218">
    <property type="protein sequence ID" value="KAK7809212.1"/>
    <property type="molecule type" value="Genomic_DNA"/>
</dbReference>